<dbReference type="EMBL" id="FNAB01000009">
    <property type="protein sequence ID" value="SDE06688.1"/>
    <property type="molecule type" value="Genomic_DNA"/>
</dbReference>
<evidence type="ECO:0000313" key="3">
    <source>
        <dbReference type="Proteomes" id="UP000199417"/>
    </source>
</evidence>
<evidence type="ECO:0000313" key="2">
    <source>
        <dbReference type="EMBL" id="SDE06688.1"/>
    </source>
</evidence>
<proteinExistence type="predicted"/>
<dbReference type="Proteomes" id="UP000199417">
    <property type="component" value="Unassembled WGS sequence"/>
</dbReference>
<feature type="compositionally biased region" description="Basic and acidic residues" evidence="1">
    <location>
        <begin position="37"/>
        <end position="50"/>
    </location>
</feature>
<name>A0A1G6ZVJ3_9NOCA</name>
<evidence type="ECO:0000256" key="1">
    <source>
        <dbReference type="SAM" id="MobiDB-lite"/>
    </source>
</evidence>
<organism evidence="2 3">
    <name type="scientific">Rhodococcus tukisamuensis</name>
    <dbReference type="NCBI Taxonomy" id="168276"/>
    <lineage>
        <taxon>Bacteria</taxon>
        <taxon>Bacillati</taxon>
        <taxon>Actinomycetota</taxon>
        <taxon>Actinomycetes</taxon>
        <taxon>Mycobacteriales</taxon>
        <taxon>Nocardiaceae</taxon>
        <taxon>Rhodococcus</taxon>
    </lineage>
</organism>
<reference evidence="2 3" key="1">
    <citation type="submission" date="2016-10" db="EMBL/GenBank/DDBJ databases">
        <authorList>
            <person name="de Groot N.N."/>
        </authorList>
    </citation>
    <scope>NUCLEOTIDE SEQUENCE [LARGE SCALE GENOMIC DNA]</scope>
    <source>
        <strain evidence="2 3">JCM 11308</strain>
    </source>
</reference>
<sequence length="50" mass="5507">PTHIDPTRAGRLNHYHHPMEYLLRDSDGGDGGPGSDDESRKPGAAQPDRR</sequence>
<dbReference type="AlphaFoldDB" id="A0A1G6ZVJ3"/>
<feature type="region of interest" description="Disordered" evidence="1">
    <location>
        <begin position="21"/>
        <end position="50"/>
    </location>
</feature>
<gene>
    <name evidence="2" type="ORF">SAMN05444580_109163</name>
</gene>
<protein>
    <submittedName>
        <fullName evidence="2">Uncharacterized protein</fullName>
    </submittedName>
</protein>
<feature type="non-terminal residue" evidence="2">
    <location>
        <position position="1"/>
    </location>
</feature>
<accession>A0A1G6ZVJ3</accession>
<keyword evidence="3" id="KW-1185">Reference proteome</keyword>